<protein>
    <recommendedName>
        <fullName evidence="4">Transposase domain-containing protein</fullName>
    </recommendedName>
</protein>
<dbReference type="OrthoDB" id="2669721at2759"/>
<name>A0A0H2QZA2_9AGAM</name>
<evidence type="ECO:0008006" key="4">
    <source>
        <dbReference type="Google" id="ProtNLM"/>
    </source>
</evidence>
<proteinExistence type="predicted"/>
<accession>A0A0H2QZA2</accession>
<feature type="compositionally biased region" description="Acidic residues" evidence="1">
    <location>
        <begin position="97"/>
        <end position="114"/>
    </location>
</feature>
<evidence type="ECO:0000256" key="1">
    <source>
        <dbReference type="SAM" id="MobiDB-lite"/>
    </source>
</evidence>
<dbReference type="AlphaFoldDB" id="A0A0H2QZA2"/>
<keyword evidence="3" id="KW-1185">Reference proteome</keyword>
<gene>
    <name evidence="2" type="ORF">SCHPADRAFT_989369</name>
</gene>
<reference evidence="2 3" key="1">
    <citation type="submission" date="2015-04" db="EMBL/GenBank/DDBJ databases">
        <title>Complete genome sequence of Schizopora paradoxa KUC8140, a cosmopolitan wood degrader in East Asia.</title>
        <authorList>
            <consortium name="DOE Joint Genome Institute"/>
            <person name="Min B."/>
            <person name="Park H."/>
            <person name="Jang Y."/>
            <person name="Kim J.-J."/>
            <person name="Kim K.H."/>
            <person name="Pangilinan J."/>
            <person name="Lipzen A."/>
            <person name="Riley R."/>
            <person name="Grigoriev I.V."/>
            <person name="Spatafora J.W."/>
            <person name="Choi I.-G."/>
        </authorList>
    </citation>
    <scope>NUCLEOTIDE SEQUENCE [LARGE SCALE GENOMIC DNA]</scope>
    <source>
        <strain evidence="2 3">KUC8140</strain>
    </source>
</reference>
<sequence length="983" mass="111207">MMVMGTRWISTMITRTLVPMIKLSIIRWVFTIFKEHNDLTIYQDPENNANDPASEPENGGNEPDLNPDRGSLDDVSDDDEGGEGQPNNREDTPQSSESEDSAEEGDSSDSDLEDPNTFLQTSLQTAKLEDLQISLKFIHDLQNARLEDGKLDVETLHRLRNPIPQPLEIEDRDLLLSLKLFMSTHQASQEVYKSTREAVLERHPGDPILTYYQVRRKLQELSGIVIREDDMCPNSCLAYTGSAYGDLESCPKCHTPRYDPKILAATRGRKKVAQQKFCTICLGPVVQMMYRSEEECKNMDHFWETIVKIFQTVDPVTGQAIVQSYEDFSSGSEILDAYKRGDIGRHDTLLMFSMDGAQLYKGKKSDCWIYIWVILNLSPDRRYKKKYIIPGGFIPGPNHPKDTDSFLFPGFHHVAALQKEGLQIWKASLNQVNLSKLYMVFGTGDGIGLTELNGFAGHQGAHGCRKHCGTKGRRKGKNYYPAHLKPFNYAVSGCDHGDIDIQKLSICDEPTHERYRQNLEYLLQSPNAAQYKKRRRETGLSRPSIFQGFAPSCRLNIPVCFPIDLMHLVALNVPDLMLSLYTGKLPCSRNDSAASWTWAVLKDETWTLHGKLVAEAAPYLPGSFDKAPRNPCEKLSSGYKAWEFLIYIYGLCPALLHTVLPDLYWEHFCKLAAAMRILHQYSIKPDDLKRALQLIVEFVHGFEVHFFQRKRERIHFCRQSLHGLLHCPFEVVQLGPHSVRSQWPMERTIGNLGAEIKQPSNPYKNLSERGVLRSQVNALKIMFPALDKPEKGLPRGAVDIGDGYQLRRAMDTCDRAVLGQEKEAVVKFLEENGLNVAAPKLTKWGRLRLPNGQIARSAWKETLKPLEKVRMSRNVKYYFRVTTQGQIKAYALVSEYSAPNSELLRKSSGALAVSKYLGQDCLRVISAKSILSAVAMVPYPHGGLGPGKWHFLVEKMGLEIIGFRGDEEQDEEEAHPGRNDSSQ</sequence>
<organism evidence="2 3">
    <name type="scientific">Schizopora paradoxa</name>
    <dbReference type="NCBI Taxonomy" id="27342"/>
    <lineage>
        <taxon>Eukaryota</taxon>
        <taxon>Fungi</taxon>
        <taxon>Dikarya</taxon>
        <taxon>Basidiomycota</taxon>
        <taxon>Agaricomycotina</taxon>
        <taxon>Agaricomycetes</taxon>
        <taxon>Hymenochaetales</taxon>
        <taxon>Schizoporaceae</taxon>
        <taxon>Schizopora</taxon>
    </lineage>
</organism>
<feature type="region of interest" description="Disordered" evidence="1">
    <location>
        <begin position="43"/>
        <end position="116"/>
    </location>
</feature>
<evidence type="ECO:0000313" key="2">
    <source>
        <dbReference type="EMBL" id="KLO04714.1"/>
    </source>
</evidence>
<dbReference type="STRING" id="27342.A0A0H2QZA2"/>
<dbReference type="EMBL" id="KQ086452">
    <property type="protein sequence ID" value="KLO04714.1"/>
    <property type="molecule type" value="Genomic_DNA"/>
</dbReference>
<dbReference type="Proteomes" id="UP000053477">
    <property type="component" value="Unassembled WGS sequence"/>
</dbReference>
<evidence type="ECO:0000313" key="3">
    <source>
        <dbReference type="Proteomes" id="UP000053477"/>
    </source>
</evidence>
<dbReference type="InParanoid" id="A0A0H2QZA2"/>